<keyword evidence="2" id="KW-1185">Reference proteome</keyword>
<feature type="region of interest" description="Disordered" evidence="1">
    <location>
        <begin position="177"/>
        <end position="212"/>
    </location>
</feature>
<name>A0A6P6D044_PTEVA</name>
<feature type="region of interest" description="Disordered" evidence="1">
    <location>
        <begin position="1"/>
        <end position="35"/>
    </location>
</feature>
<sequence length="315" mass="34865">MVVRGKSPAWGQGTEEERSVISKDRSRVPERAEGRRRAFWARSADSHQFCSCGPSPAELWSQREALDRPHCTGRSEAQGAMEQLTPDRVPKNPTAKRPPPSPPTHLCFCQSGVPVRVVGSGATGARKHLGSTLRACVCVRVWVRVVTSSMKTQRTQLQGHELAVTRQSRLWSLQACRPRASPPGAAPGPRAHEPLSKSSHSGSDTPSRGTDGMWQQLARFPTNQRLHSLLPQTCRKDTHPILPDAKMHPTLIRVWSPSPSQRPAMARECQRGLRHSAAWSTGGTEGPVLSQASCPVFRRCWKALRRAREEKQKQS</sequence>
<evidence type="ECO:0000256" key="1">
    <source>
        <dbReference type="SAM" id="MobiDB-lite"/>
    </source>
</evidence>
<dbReference type="AlphaFoldDB" id="A0A6P6D044"/>
<organism evidence="2 3">
    <name type="scientific">Pteropus vampyrus</name>
    <name type="common">Large flying fox</name>
    <dbReference type="NCBI Taxonomy" id="132908"/>
    <lineage>
        <taxon>Eukaryota</taxon>
        <taxon>Metazoa</taxon>
        <taxon>Chordata</taxon>
        <taxon>Craniata</taxon>
        <taxon>Vertebrata</taxon>
        <taxon>Euteleostomi</taxon>
        <taxon>Mammalia</taxon>
        <taxon>Eutheria</taxon>
        <taxon>Laurasiatheria</taxon>
        <taxon>Chiroptera</taxon>
        <taxon>Yinpterochiroptera</taxon>
        <taxon>Pteropodoidea</taxon>
        <taxon>Pteropodidae</taxon>
        <taxon>Pteropodinae</taxon>
        <taxon>Pteropus</taxon>
    </lineage>
</organism>
<feature type="compositionally biased region" description="Basic and acidic residues" evidence="1">
    <location>
        <begin position="15"/>
        <end position="35"/>
    </location>
</feature>
<evidence type="ECO:0000313" key="3">
    <source>
        <dbReference type="RefSeq" id="XP_023393144.1"/>
    </source>
</evidence>
<feature type="compositionally biased region" description="Polar residues" evidence="1">
    <location>
        <begin position="196"/>
        <end position="208"/>
    </location>
</feature>
<dbReference type="KEGG" id="pvp:111746430"/>
<gene>
    <name evidence="3" type="primary">LOC111746430</name>
</gene>
<dbReference type="GeneID" id="111746430"/>
<feature type="region of interest" description="Disordered" evidence="1">
    <location>
        <begin position="69"/>
        <end position="102"/>
    </location>
</feature>
<proteinExistence type="predicted"/>
<accession>A0A6P6D044</accession>
<protein>
    <submittedName>
        <fullName evidence="3">Uncharacterized protein LOC111746430</fullName>
    </submittedName>
</protein>
<evidence type="ECO:0000313" key="2">
    <source>
        <dbReference type="Proteomes" id="UP000515202"/>
    </source>
</evidence>
<reference evidence="3" key="1">
    <citation type="submission" date="2025-08" db="UniProtKB">
        <authorList>
            <consortium name="RefSeq"/>
        </authorList>
    </citation>
    <scope>IDENTIFICATION</scope>
    <source>
        <tissue evidence="3">Kidney</tissue>
    </source>
</reference>
<dbReference type="RefSeq" id="XP_023393144.1">
    <property type="nucleotide sequence ID" value="XM_023537376.1"/>
</dbReference>
<dbReference type="Proteomes" id="UP000515202">
    <property type="component" value="Unplaced"/>
</dbReference>